<dbReference type="Proteomes" id="UP001500459">
    <property type="component" value="Unassembled WGS sequence"/>
</dbReference>
<gene>
    <name evidence="1" type="ORF">GCM10022393_32700</name>
</gene>
<reference evidence="2" key="1">
    <citation type="journal article" date="2019" name="Int. J. Syst. Evol. Microbiol.">
        <title>The Global Catalogue of Microorganisms (GCM) 10K type strain sequencing project: providing services to taxonomists for standard genome sequencing and annotation.</title>
        <authorList>
            <consortium name="The Broad Institute Genomics Platform"/>
            <consortium name="The Broad Institute Genome Sequencing Center for Infectious Disease"/>
            <person name="Wu L."/>
            <person name="Ma J."/>
        </authorList>
    </citation>
    <scope>NUCLEOTIDE SEQUENCE [LARGE SCALE GENOMIC DNA]</scope>
    <source>
        <strain evidence="2">JCM 17106</strain>
    </source>
</reference>
<accession>A0ABP6UT87</accession>
<dbReference type="EMBL" id="BAABCW010000015">
    <property type="protein sequence ID" value="GAA3516144.1"/>
    <property type="molecule type" value="Genomic_DNA"/>
</dbReference>
<comment type="caution">
    <text evidence="1">The sequence shown here is derived from an EMBL/GenBank/DDBJ whole genome shotgun (WGS) entry which is preliminary data.</text>
</comment>
<dbReference type="InterPro" id="IPR008323">
    <property type="entry name" value="UCP033563"/>
</dbReference>
<evidence type="ECO:0000313" key="1">
    <source>
        <dbReference type="EMBL" id="GAA3516144.1"/>
    </source>
</evidence>
<sequence>MAIIKPFRAVRPIRDKVSLVASRSYQSYTEEERNSRMNYNPYSFLHIVNPGYKYQKEISGEERYQLVRNRYLEFIEEETFIKDEDTCYYVYKIINREQESFCGIIAAASADDYATNVIKKHEDTLTNRETTFKEYLKTVGFNAEPVLLTYPDNDTIKNVIGTIIEERAEYEFTTTNRETHYVWKVTDQKQITRIQQAFQSIETIYIADGHHRTSSSFLLAQDLASSNPQHQGTENYNFFMSYLIPESDLKIYEFNRLIKDLNGFSKEEFLIQLDPWFRIENRGIEVYKPSKPHHFSMYLDGEFYSLYLRKTNYEFKNALEELDAQILYTIILDPLLGIKDLRNDSRIEYSHGKEDIVLVKSKIDQGEFKVGFGLFPATVDQMKNIADQGLTMPPKSTYIEPKLRSGITIYEFGDF</sequence>
<keyword evidence="2" id="KW-1185">Reference proteome</keyword>
<proteinExistence type="predicted"/>
<evidence type="ECO:0000313" key="2">
    <source>
        <dbReference type="Proteomes" id="UP001500459"/>
    </source>
</evidence>
<name>A0ABP6UT87_9FLAO</name>
<protein>
    <submittedName>
        <fullName evidence="1">DUF1015 domain-containing protein</fullName>
    </submittedName>
</protein>
<organism evidence="1 2">
    <name type="scientific">Aquimarina addita</name>
    <dbReference type="NCBI Taxonomy" id="870485"/>
    <lineage>
        <taxon>Bacteria</taxon>
        <taxon>Pseudomonadati</taxon>
        <taxon>Bacteroidota</taxon>
        <taxon>Flavobacteriia</taxon>
        <taxon>Flavobacteriales</taxon>
        <taxon>Flavobacteriaceae</taxon>
        <taxon>Aquimarina</taxon>
    </lineage>
</organism>
<dbReference type="PANTHER" id="PTHR36454:SF1">
    <property type="entry name" value="DUF1015 DOMAIN-CONTAINING PROTEIN"/>
    <property type="match status" value="1"/>
</dbReference>
<dbReference type="RefSeq" id="WP_344929261.1">
    <property type="nucleotide sequence ID" value="NZ_BAABCW010000015.1"/>
</dbReference>
<dbReference type="Pfam" id="PF06245">
    <property type="entry name" value="DUF1015"/>
    <property type="match status" value="1"/>
</dbReference>
<dbReference type="PIRSF" id="PIRSF033563">
    <property type="entry name" value="UCP033563"/>
    <property type="match status" value="1"/>
</dbReference>
<dbReference type="PANTHER" id="PTHR36454">
    <property type="entry name" value="LMO2823 PROTEIN"/>
    <property type="match status" value="1"/>
</dbReference>